<dbReference type="AlphaFoldDB" id="A0A0B8T378"/>
<name>A0A0B8T378_9SPHI</name>
<protein>
    <submittedName>
        <fullName evidence="1">Uncharacterized protein</fullName>
    </submittedName>
</protein>
<dbReference type="RefSeq" id="WP_052072406.1">
    <property type="nucleotide sequence ID" value="NZ_JJMU01000052.1"/>
</dbReference>
<accession>A0A0B8T378</accession>
<organism evidence="1 2">
    <name type="scientific">Sphingobacterium deserti</name>
    <dbReference type="NCBI Taxonomy" id="1229276"/>
    <lineage>
        <taxon>Bacteria</taxon>
        <taxon>Pseudomonadati</taxon>
        <taxon>Bacteroidota</taxon>
        <taxon>Sphingobacteriia</taxon>
        <taxon>Sphingobacteriales</taxon>
        <taxon>Sphingobacteriaceae</taxon>
        <taxon>Sphingobacterium</taxon>
    </lineage>
</organism>
<comment type="caution">
    <text evidence="1">The sequence shown here is derived from an EMBL/GenBank/DDBJ whole genome shotgun (WGS) entry which is preliminary data.</text>
</comment>
<proteinExistence type="predicted"/>
<keyword evidence="2" id="KW-1185">Reference proteome</keyword>
<sequence length="147" mass="17019">MIDDKLGLKSWSEDPAFLAQLYSFAQANGSGSFYAIWNDGTAKPMSEMPIVVFGDEGGVHIVAENFVQLLHLLTFDTEIHVDFDGVYFYKDEEDYEESEDLEEFLDWVKENYGLDQIEEPDELMEAAQSKYQAVFEDWFGQYYSDEE</sequence>
<evidence type="ECO:0000313" key="1">
    <source>
        <dbReference type="EMBL" id="KGE13448.1"/>
    </source>
</evidence>
<evidence type="ECO:0000313" key="2">
    <source>
        <dbReference type="Proteomes" id="UP000031802"/>
    </source>
</evidence>
<reference evidence="2" key="1">
    <citation type="submission" date="2014-04" db="EMBL/GenBank/DDBJ databases">
        <title>Whole-Genome optical mapping and complete genome sequence of Sphingobacterium deserti sp. nov., a new spaces isolated from desert in the west of China.</title>
        <authorList>
            <person name="Teng C."/>
            <person name="Zhou Z."/>
            <person name="Li X."/>
            <person name="Chen M."/>
            <person name="Lin M."/>
            <person name="Wang L."/>
            <person name="Su S."/>
            <person name="Zhang C."/>
            <person name="Zhang W."/>
        </authorList>
    </citation>
    <scope>NUCLEOTIDE SEQUENCE [LARGE SCALE GENOMIC DNA]</scope>
    <source>
        <strain evidence="2">ACCC05744</strain>
    </source>
</reference>
<dbReference type="PATRIC" id="fig|1229276.3.peg.2867"/>
<dbReference type="Proteomes" id="UP000031802">
    <property type="component" value="Unassembled WGS sequence"/>
</dbReference>
<dbReference type="eggNOG" id="ENOG50333I2">
    <property type="taxonomic scope" value="Bacteria"/>
</dbReference>
<reference evidence="1 2" key="2">
    <citation type="journal article" date="2015" name="PLoS ONE">
        <title>Whole-Genome Optical Mapping and Finished Genome Sequence of Sphingobacterium deserti sp. nov., a New Species Isolated from the Western Desert of China.</title>
        <authorList>
            <person name="Teng C."/>
            <person name="Zhou Z."/>
            <person name="Molnar I."/>
            <person name="Li X."/>
            <person name="Tang R."/>
            <person name="Chen M."/>
            <person name="Wang L."/>
            <person name="Su S."/>
            <person name="Zhang W."/>
            <person name="Lin M."/>
        </authorList>
    </citation>
    <scope>NUCLEOTIDE SEQUENCE [LARGE SCALE GENOMIC DNA]</scope>
    <source>
        <strain evidence="2">ACCC05744</strain>
    </source>
</reference>
<gene>
    <name evidence="1" type="ORF">DI53_2777</name>
</gene>
<dbReference type="EMBL" id="JJMU01000052">
    <property type="protein sequence ID" value="KGE13448.1"/>
    <property type="molecule type" value="Genomic_DNA"/>
</dbReference>